<dbReference type="OrthoDB" id="10055322at2759"/>
<gene>
    <name evidence="2" type="primary">MED15_3</name>
    <name evidence="2" type="ORF">OS493_001165</name>
</gene>
<keyword evidence="3" id="KW-1185">Reference proteome</keyword>
<name>A0A9W9ZXH5_9CNID</name>
<reference evidence="2" key="1">
    <citation type="submission" date="2023-01" db="EMBL/GenBank/DDBJ databases">
        <title>Genome assembly of the deep-sea coral Lophelia pertusa.</title>
        <authorList>
            <person name="Herrera S."/>
            <person name="Cordes E."/>
        </authorList>
    </citation>
    <scope>NUCLEOTIDE SEQUENCE</scope>
    <source>
        <strain evidence="2">USNM1676648</strain>
        <tissue evidence="2">Polyp</tissue>
    </source>
</reference>
<dbReference type="InterPro" id="IPR048386">
    <property type="entry name" value="Med15_C"/>
</dbReference>
<evidence type="ECO:0000313" key="3">
    <source>
        <dbReference type="Proteomes" id="UP001163046"/>
    </source>
</evidence>
<dbReference type="Pfam" id="PF21539">
    <property type="entry name" value="Med15_C"/>
    <property type="match status" value="1"/>
</dbReference>
<comment type="caution">
    <text evidence="2">The sequence shown here is derived from an EMBL/GenBank/DDBJ whole genome shotgun (WGS) entry which is preliminary data.</text>
</comment>
<accession>A0A9W9ZXH5</accession>
<evidence type="ECO:0000313" key="2">
    <source>
        <dbReference type="EMBL" id="KAJ7387819.1"/>
    </source>
</evidence>
<dbReference type="Proteomes" id="UP001163046">
    <property type="component" value="Unassembled WGS sequence"/>
</dbReference>
<dbReference type="AlphaFoldDB" id="A0A9W9ZXH5"/>
<sequence length="134" mass="14914">MLSHTLQRTFSPLLQAMEGPPILPLAPPAKRIRLADNSQKKCTVPHVLQGELARLCSRFQVKSGASTGVIQSNTLLQCSINDLNLPAVPPIEISVPQNYPYSSPECKTANYNADPFLQKVQKQLSYRLQRMPEM</sequence>
<proteinExistence type="predicted"/>
<protein>
    <submittedName>
        <fullName evidence="2">Mediator complex subunit Med15</fullName>
    </submittedName>
</protein>
<dbReference type="EMBL" id="MU825873">
    <property type="protein sequence ID" value="KAJ7387819.1"/>
    <property type="molecule type" value="Genomic_DNA"/>
</dbReference>
<organism evidence="2 3">
    <name type="scientific">Desmophyllum pertusum</name>
    <dbReference type="NCBI Taxonomy" id="174260"/>
    <lineage>
        <taxon>Eukaryota</taxon>
        <taxon>Metazoa</taxon>
        <taxon>Cnidaria</taxon>
        <taxon>Anthozoa</taxon>
        <taxon>Hexacorallia</taxon>
        <taxon>Scleractinia</taxon>
        <taxon>Caryophylliina</taxon>
        <taxon>Caryophylliidae</taxon>
        <taxon>Desmophyllum</taxon>
    </lineage>
</organism>
<feature type="domain" description="ARC105/Med15 mediator subunit C-terminal" evidence="1">
    <location>
        <begin position="44"/>
        <end position="133"/>
    </location>
</feature>
<evidence type="ECO:0000259" key="1">
    <source>
        <dbReference type="Pfam" id="PF21539"/>
    </source>
</evidence>